<sequence length="92" mass="10355">MLGVHIASFLIFSIPLTLIVVWDKKISSTILFMSMLEQLESVIDRFSSSWFWLHQHSLQQEEGFVWLTPVIGGAAVGAKTLFCSFQPVIVAE</sequence>
<dbReference type="AlphaFoldDB" id="A0A8H5FR93"/>
<keyword evidence="1" id="KW-1133">Transmembrane helix</keyword>
<evidence type="ECO:0000256" key="1">
    <source>
        <dbReference type="SAM" id="Phobius"/>
    </source>
</evidence>
<evidence type="ECO:0000313" key="2">
    <source>
        <dbReference type="EMBL" id="KAF5345882.1"/>
    </source>
</evidence>
<reference evidence="2 3" key="1">
    <citation type="journal article" date="2020" name="ISME J.">
        <title>Uncovering the hidden diversity of litter-decomposition mechanisms in mushroom-forming fungi.</title>
        <authorList>
            <person name="Floudas D."/>
            <person name="Bentzer J."/>
            <person name="Ahren D."/>
            <person name="Johansson T."/>
            <person name="Persson P."/>
            <person name="Tunlid A."/>
        </authorList>
    </citation>
    <scope>NUCLEOTIDE SEQUENCE [LARGE SCALE GENOMIC DNA]</scope>
    <source>
        <strain evidence="2 3">CBS 291.85</strain>
    </source>
</reference>
<keyword evidence="1" id="KW-0472">Membrane</keyword>
<protein>
    <submittedName>
        <fullName evidence="2">Uncharacterized protein</fullName>
    </submittedName>
</protein>
<dbReference type="Proteomes" id="UP000559256">
    <property type="component" value="Unassembled WGS sequence"/>
</dbReference>
<organism evidence="2 3">
    <name type="scientific">Tetrapyrgos nigripes</name>
    <dbReference type="NCBI Taxonomy" id="182062"/>
    <lineage>
        <taxon>Eukaryota</taxon>
        <taxon>Fungi</taxon>
        <taxon>Dikarya</taxon>
        <taxon>Basidiomycota</taxon>
        <taxon>Agaricomycotina</taxon>
        <taxon>Agaricomycetes</taxon>
        <taxon>Agaricomycetidae</taxon>
        <taxon>Agaricales</taxon>
        <taxon>Marasmiineae</taxon>
        <taxon>Marasmiaceae</taxon>
        <taxon>Tetrapyrgos</taxon>
    </lineage>
</organism>
<keyword evidence="3" id="KW-1185">Reference proteome</keyword>
<evidence type="ECO:0000313" key="3">
    <source>
        <dbReference type="Proteomes" id="UP000559256"/>
    </source>
</evidence>
<comment type="caution">
    <text evidence="2">The sequence shown here is derived from an EMBL/GenBank/DDBJ whole genome shotgun (WGS) entry which is preliminary data.</text>
</comment>
<name>A0A8H5FR93_9AGAR</name>
<dbReference type="EMBL" id="JAACJM010000107">
    <property type="protein sequence ID" value="KAF5345882.1"/>
    <property type="molecule type" value="Genomic_DNA"/>
</dbReference>
<gene>
    <name evidence="2" type="ORF">D9758_011447</name>
</gene>
<feature type="transmembrane region" description="Helical" evidence="1">
    <location>
        <begin position="6"/>
        <end position="23"/>
    </location>
</feature>
<proteinExistence type="predicted"/>
<accession>A0A8H5FR93</accession>
<keyword evidence="1" id="KW-0812">Transmembrane</keyword>